<dbReference type="EMBL" id="JBHSBY010000031">
    <property type="protein sequence ID" value="MFC4196218.1"/>
    <property type="molecule type" value="Genomic_DNA"/>
</dbReference>
<dbReference type="Proteomes" id="UP001595792">
    <property type="component" value="Unassembled WGS sequence"/>
</dbReference>
<sequence length="448" mass="51893">MKKFLKITAVIVLSLLIFFVGTFKYRQYQANQFLIPKNANAVVKISVDEIYKTLAANIIANPVYYFKSDLKKDSTNKNDKFYNGLKIPASLYFYNIAGAPSTTFFSRFQIKNVKDFENFLRNTLHLEIAKEIGNINIAKSKLGNFSICYNSKAAALALATQIENYEPILLDILNEKNFIKTSDSQFKKILTRKEHLAFSNKENSGWINFNNGVINFCNEFITNEVIPLSSIKHRKLSENATIGFWLNANFKSIDKKVYKYKNFSLEKDSLLKYYNNNIDFEWTNSIQQTDSVITYEYNDDFEKVEKVSLKKRNIPLFSLNFSTKQNGFKNYLAKQGLVNLDSNILNKNTFPLYKVFIKTDANNINFSTAKEQTVNTDKVSSDDFFYLNIDFIRLNKQLEIPIVTNYFKILKRLEVKGKAIDQDKANLQGKLELKNEDINSLYQILKSF</sequence>
<evidence type="ECO:0000313" key="1">
    <source>
        <dbReference type="EMBL" id="MFC4196218.1"/>
    </source>
</evidence>
<comment type="caution">
    <text evidence="1">The sequence shown here is derived from an EMBL/GenBank/DDBJ whole genome shotgun (WGS) entry which is preliminary data.</text>
</comment>
<dbReference type="RefSeq" id="WP_378959543.1">
    <property type="nucleotide sequence ID" value="NZ_JBHRXC010000001.1"/>
</dbReference>
<evidence type="ECO:0008006" key="3">
    <source>
        <dbReference type="Google" id="ProtNLM"/>
    </source>
</evidence>
<proteinExistence type="predicted"/>
<protein>
    <recommendedName>
        <fullName evidence="3">DUF4836 family protein</fullName>
    </recommendedName>
</protein>
<name>A0ABV8NK94_9SPHI</name>
<reference evidence="2" key="1">
    <citation type="journal article" date="2019" name="Int. J. Syst. Evol. Microbiol.">
        <title>The Global Catalogue of Microorganisms (GCM) 10K type strain sequencing project: providing services to taxonomists for standard genome sequencing and annotation.</title>
        <authorList>
            <consortium name="The Broad Institute Genomics Platform"/>
            <consortium name="The Broad Institute Genome Sequencing Center for Infectious Disease"/>
            <person name="Wu L."/>
            <person name="Ma J."/>
        </authorList>
    </citation>
    <scope>NUCLEOTIDE SEQUENCE [LARGE SCALE GENOMIC DNA]</scope>
    <source>
        <strain evidence="2">CCM 8689</strain>
    </source>
</reference>
<accession>A0ABV8NK94</accession>
<gene>
    <name evidence="1" type="ORF">ACFOUY_05870</name>
</gene>
<evidence type="ECO:0000313" key="2">
    <source>
        <dbReference type="Proteomes" id="UP001595792"/>
    </source>
</evidence>
<organism evidence="1 2">
    <name type="scientific">Pedobacter jamesrossensis</name>
    <dbReference type="NCBI Taxonomy" id="1908238"/>
    <lineage>
        <taxon>Bacteria</taxon>
        <taxon>Pseudomonadati</taxon>
        <taxon>Bacteroidota</taxon>
        <taxon>Sphingobacteriia</taxon>
        <taxon>Sphingobacteriales</taxon>
        <taxon>Sphingobacteriaceae</taxon>
        <taxon>Pedobacter</taxon>
    </lineage>
</organism>
<keyword evidence="2" id="KW-1185">Reference proteome</keyword>